<dbReference type="PANTHER" id="PTHR13696">
    <property type="entry name" value="P-LOOP CONTAINING NUCLEOSIDE TRIPHOSPHATE HYDROLASE"/>
    <property type="match status" value="1"/>
</dbReference>
<reference evidence="3 4" key="1">
    <citation type="submission" date="2019-02" db="EMBL/GenBank/DDBJ databases">
        <title>Deep-cultivation of Planctomycetes and their phenomic and genomic characterization uncovers novel biology.</title>
        <authorList>
            <person name="Wiegand S."/>
            <person name="Jogler M."/>
            <person name="Boedeker C."/>
            <person name="Pinto D."/>
            <person name="Vollmers J."/>
            <person name="Rivas-Marin E."/>
            <person name="Kohn T."/>
            <person name="Peeters S.H."/>
            <person name="Heuer A."/>
            <person name="Rast P."/>
            <person name="Oberbeckmann S."/>
            <person name="Bunk B."/>
            <person name="Jeske O."/>
            <person name="Meyerdierks A."/>
            <person name="Storesund J.E."/>
            <person name="Kallscheuer N."/>
            <person name="Luecker S."/>
            <person name="Lage O.M."/>
            <person name="Pohl T."/>
            <person name="Merkel B.J."/>
            <person name="Hornburger P."/>
            <person name="Mueller R.-W."/>
            <person name="Bruemmer F."/>
            <person name="Labrenz M."/>
            <person name="Spormann A.M."/>
            <person name="Op den Camp H."/>
            <person name="Overmann J."/>
            <person name="Amann R."/>
            <person name="Jetten M.S.M."/>
            <person name="Mascher T."/>
            <person name="Medema M.H."/>
            <person name="Devos D.P."/>
            <person name="Kaster A.-K."/>
            <person name="Ovreas L."/>
            <person name="Rohde M."/>
            <person name="Galperin M.Y."/>
            <person name="Jogler C."/>
        </authorList>
    </citation>
    <scope>NUCLEOTIDE SEQUENCE [LARGE SCALE GENOMIC DNA]</scope>
    <source>
        <strain evidence="3 4">Poly30</strain>
    </source>
</reference>
<dbReference type="Gene3D" id="3.40.50.300">
    <property type="entry name" value="P-loop containing nucleotide triphosphate hydrolases"/>
    <property type="match status" value="1"/>
</dbReference>
<accession>A0A518EXR3</accession>
<dbReference type="AlphaFoldDB" id="A0A518EXR3"/>
<dbReference type="SUPFAM" id="SSF52540">
    <property type="entry name" value="P-loop containing nucleoside triphosphate hydrolases"/>
    <property type="match status" value="1"/>
</dbReference>
<feature type="compositionally biased region" description="Basic and acidic residues" evidence="1">
    <location>
        <begin position="316"/>
        <end position="325"/>
    </location>
</feature>
<dbReference type="OrthoDB" id="9815116at2"/>
<evidence type="ECO:0000313" key="3">
    <source>
        <dbReference type="EMBL" id="QDV08884.1"/>
    </source>
</evidence>
<feature type="region of interest" description="Disordered" evidence="1">
    <location>
        <begin position="293"/>
        <end position="325"/>
    </location>
</feature>
<dbReference type="EMBL" id="CP036434">
    <property type="protein sequence ID" value="QDV08884.1"/>
    <property type="molecule type" value="Genomic_DNA"/>
</dbReference>
<organism evidence="3 4">
    <name type="scientific">Saltatorellus ferox</name>
    <dbReference type="NCBI Taxonomy" id="2528018"/>
    <lineage>
        <taxon>Bacteria</taxon>
        <taxon>Pseudomonadati</taxon>
        <taxon>Planctomycetota</taxon>
        <taxon>Planctomycetia</taxon>
        <taxon>Planctomycetia incertae sedis</taxon>
        <taxon>Saltatorellus</taxon>
    </lineage>
</organism>
<keyword evidence="4" id="KW-1185">Reference proteome</keyword>
<name>A0A518EXR3_9BACT</name>
<dbReference type="CDD" id="cd02042">
    <property type="entry name" value="ParAB_family"/>
    <property type="match status" value="1"/>
</dbReference>
<evidence type="ECO:0000313" key="4">
    <source>
        <dbReference type="Proteomes" id="UP000320390"/>
    </source>
</evidence>
<evidence type="ECO:0000259" key="2">
    <source>
        <dbReference type="Pfam" id="PF13614"/>
    </source>
</evidence>
<evidence type="ECO:0000256" key="1">
    <source>
        <dbReference type="SAM" id="MobiDB-lite"/>
    </source>
</evidence>
<sequence>MEISSDSQDRHQNERTGASGPDGDFVAAPFPVYAFVNQKGGCGKTTTAVNLAGALSARGDRVLLIDLDPQAHATLGLGCSPDRPTVVDVLLGDASLEEAVVPAPGRLTLLPAEPRLAEFEEVSGRMIHPEQRLRAALAEAASRGMTFDHVLVDCSPRADGVLCANALYASTCTFLIVETGAFALQGAVQALKVLDEVAENQNRTFDIRVIGTMFDRRTKFARELLVALHARFGEAMFETVIRTSVRLREAPALGVPVQELDPNCRASTDFAALAEEVVEMNLDLVLEPVAPPAAAPLSPSDSSPGSSVSSASAADPIRERALRRP</sequence>
<dbReference type="PANTHER" id="PTHR13696:SF52">
    <property type="entry name" value="PARA FAMILY PROTEIN CT_582"/>
    <property type="match status" value="1"/>
</dbReference>
<proteinExistence type="predicted"/>
<dbReference type="Pfam" id="PF13614">
    <property type="entry name" value="AAA_31"/>
    <property type="match status" value="1"/>
</dbReference>
<feature type="domain" description="AAA" evidence="2">
    <location>
        <begin position="33"/>
        <end position="207"/>
    </location>
</feature>
<feature type="compositionally biased region" description="Low complexity" evidence="1">
    <location>
        <begin position="295"/>
        <end position="315"/>
    </location>
</feature>
<dbReference type="InterPro" id="IPR025669">
    <property type="entry name" value="AAA_dom"/>
</dbReference>
<dbReference type="RefSeq" id="WP_145202301.1">
    <property type="nucleotide sequence ID" value="NZ_CP036434.1"/>
</dbReference>
<gene>
    <name evidence="3" type="ORF">Poly30_44390</name>
</gene>
<dbReference type="InterPro" id="IPR027417">
    <property type="entry name" value="P-loop_NTPase"/>
</dbReference>
<dbReference type="Proteomes" id="UP000320390">
    <property type="component" value="Chromosome"/>
</dbReference>
<dbReference type="InterPro" id="IPR050678">
    <property type="entry name" value="DNA_Partitioning_ATPase"/>
</dbReference>
<protein>
    <submittedName>
        <fullName evidence="3">Soj-like protein</fullName>
    </submittedName>
</protein>
<feature type="region of interest" description="Disordered" evidence="1">
    <location>
        <begin position="1"/>
        <end position="23"/>
    </location>
</feature>